<protein>
    <recommendedName>
        <fullName evidence="1">Sulfotransferase</fullName>
        <ecNumber evidence="1">2.8.2.-</ecNumber>
    </recommendedName>
</protein>
<accession>A0ABQ0ESQ9</accession>
<comment type="caution">
    <text evidence="3">The sequence shown here is derived from an EMBL/GenBank/DDBJ whole genome shotgun (WGS) entry which is preliminary data.</text>
</comment>
<dbReference type="InterPro" id="IPR000863">
    <property type="entry name" value="Sulfotransferase_dom"/>
</dbReference>
<dbReference type="Pfam" id="PF00685">
    <property type="entry name" value="Sulfotransfer_1"/>
    <property type="match status" value="1"/>
</dbReference>
<dbReference type="InterPro" id="IPR027417">
    <property type="entry name" value="P-loop_NTPase"/>
</dbReference>
<evidence type="ECO:0000313" key="3">
    <source>
        <dbReference type="EMBL" id="GAB1289796.1"/>
    </source>
</evidence>
<dbReference type="EC" id="2.8.2.-" evidence="1"/>
<organism evidence="3 4">
    <name type="scientific">Apodemus speciosus</name>
    <name type="common">Large Japanese field mouse</name>
    <dbReference type="NCBI Taxonomy" id="105296"/>
    <lineage>
        <taxon>Eukaryota</taxon>
        <taxon>Metazoa</taxon>
        <taxon>Chordata</taxon>
        <taxon>Craniata</taxon>
        <taxon>Vertebrata</taxon>
        <taxon>Euteleostomi</taxon>
        <taxon>Mammalia</taxon>
        <taxon>Eutheria</taxon>
        <taxon>Euarchontoglires</taxon>
        <taxon>Glires</taxon>
        <taxon>Rodentia</taxon>
        <taxon>Myomorpha</taxon>
        <taxon>Muroidea</taxon>
        <taxon>Muridae</taxon>
        <taxon>Murinae</taxon>
        <taxon>Apodemus</taxon>
    </lineage>
</organism>
<name>A0ABQ0ESQ9_APOSI</name>
<dbReference type="Proteomes" id="UP001623349">
    <property type="component" value="Unassembled WGS sequence"/>
</dbReference>
<keyword evidence="1" id="KW-0808">Transferase</keyword>
<reference evidence="3 4" key="1">
    <citation type="submission" date="2024-08" db="EMBL/GenBank/DDBJ databases">
        <title>The draft genome of Apodemus speciosus.</title>
        <authorList>
            <person name="Nabeshima K."/>
            <person name="Suzuki S."/>
            <person name="Onuma M."/>
        </authorList>
    </citation>
    <scope>NUCLEOTIDE SEQUENCE [LARGE SCALE GENOMIC DNA]</scope>
    <source>
        <strain evidence="3">IB14-021</strain>
    </source>
</reference>
<gene>
    <name evidence="3" type="ORF">APTSU1_000502600</name>
</gene>
<proteinExistence type="inferred from homology"/>
<dbReference type="EMBL" id="BAAFST010000005">
    <property type="protein sequence ID" value="GAB1289796.1"/>
    <property type="molecule type" value="Genomic_DNA"/>
</dbReference>
<sequence length="84" mass="9765">MSTSEDVCRKDLKVIDGYPLTYAFVLNWEKIEKFQSRPDDIVITTYPKSGTTWLSEIVDMVLNDGNVQKCKSEMLLPLKFQCWN</sequence>
<dbReference type="Gene3D" id="3.40.50.300">
    <property type="entry name" value="P-loop containing nucleotide triphosphate hydrolases"/>
    <property type="match status" value="1"/>
</dbReference>
<feature type="domain" description="Sulfotransferase" evidence="2">
    <location>
        <begin position="38"/>
        <end position="75"/>
    </location>
</feature>
<comment type="similarity">
    <text evidence="1">Belongs to the sulfotransferase 1 family.</text>
</comment>
<evidence type="ECO:0000313" key="4">
    <source>
        <dbReference type="Proteomes" id="UP001623349"/>
    </source>
</evidence>
<evidence type="ECO:0000259" key="2">
    <source>
        <dbReference type="Pfam" id="PF00685"/>
    </source>
</evidence>
<keyword evidence="4" id="KW-1185">Reference proteome</keyword>
<dbReference type="SUPFAM" id="SSF52540">
    <property type="entry name" value="P-loop containing nucleoside triphosphate hydrolases"/>
    <property type="match status" value="1"/>
</dbReference>
<evidence type="ECO:0000256" key="1">
    <source>
        <dbReference type="RuleBase" id="RU361155"/>
    </source>
</evidence>